<feature type="region of interest" description="Disordered" evidence="3">
    <location>
        <begin position="1"/>
        <end position="62"/>
    </location>
</feature>
<dbReference type="SUPFAM" id="SSF54495">
    <property type="entry name" value="UBC-like"/>
    <property type="match status" value="1"/>
</dbReference>
<reference evidence="5 6" key="1">
    <citation type="submission" date="2024-08" db="EMBL/GenBank/DDBJ databases">
        <authorList>
            <person name="Cucini C."/>
            <person name="Frati F."/>
        </authorList>
    </citation>
    <scope>NUCLEOTIDE SEQUENCE [LARGE SCALE GENOMIC DNA]</scope>
</reference>
<evidence type="ECO:0000313" key="5">
    <source>
        <dbReference type="EMBL" id="CAL8106822.1"/>
    </source>
</evidence>
<dbReference type="PANTHER" id="PTHR46116:SF15">
    <property type="entry name" value="(E3-INDEPENDENT) E2 UBIQUITIN-CONJUGATING ENZYME"/>
    <property type="match status" value="1"/>
</dbReference>
<proteinExistence type="predicted"/>
<feature type="domain" description="UBC core" evidence="4">
    <location>
        <begin position="634"/>
        <end position="792"/>
    </location>
</feature>
<dbReference type="PROSITE" id="PS50127">
    <property type="entry name" value="UBC_2"/>
    <property type="match status" value="1"/>
</dbReference>
<evidence type="ECO:0000256" key="3">
    <source>
        <dbReference type="SAM" id="MobiDB-lite"/>
    </source>
</evidence>
<protein>
    <recommendedName>
        <fullName evidence="4">UBC core domain-containing protein</fullName>
    </recommendedName>
</protein>
<evidence type="ECO:0000256" key="2">
    <source>
        <dbReference type="ARBA" id="ARBA00022786"/>
    </source>
</evidence>
<evidence type="ECO:0000256" key="1">
    <source>
        <dbReference type="ARBA" id="ARBA00022679"/>
    </source>
</evidence>
<evidence type="ECO:0000259" key="4">
    <source>
        <dbReference type="PROSITE" id="PS50127"/>
    </source>
</evidence>
<accession>A0ABP1QPD6</accession>
<dbReference type="InterPro" id="IPR016135">
    <property type="entry name" value="UBQ-conjugating_enzyme/RWD"/>
</dbReference>
<feature type="compositionally biased region" description="Acidic residues" evidence="3">
    <location>
        <begin position="23"/>
        <end position="32"/>
    </location>
</feature>
<comment type="caution">
    <text evidence="5">The sequence shown here is derived from an EMBL/GenBank/DDBJ whole genome shotgun (WGS) entry which is preliminary data.</text>
</comment>
<evidence type="ECO:0000313" key="6">
    <source>
        <dbReference type="Proteomes" id="UP001642540"/>
    </source>
</evidence>
<dbReference type="EMBL" id="CAXLJM020000038">
    <property type="protein sequence ID" value="CAL8106822.1"/>
    <property type="molecule type" value="Genomic_DNA"/>
</dbReference>
<dbReference type="PANTHER" id="PTHR46116">
    <property type="entry name" value="(E3-INDEPENDENT) E2 UBIQUITIN-CONJUGATING ENZYME"/>
    <property type="match status" value="1"/>
</dbReference>
<dbReference type="Proteomes" id="UP001642540">
    <property type="component" value="Unassembled WGS sequence"/>
</dbReference>
<keyword evidence="1" id="KW-0808">Transferase</keyword>
<sequence>MASNRLDFSTRKRSSFDMTSNFNEEDGEELDQESVIGGPIDSRNNNSNRNDDENEVDGINSSKISQPLLRGDRVLSVGNYGGWSMLRRRRKDAKTVVGSVTLGKEQTLSILWEHGKVEKLSTKSDLLSYGDRVFVLDRECISVGSSVAVTGHPDRFVGKVLSKRYIVSGSCMKNPEVILDNIDTKSLSRHYSGGAYMGIKILFEGWIGITIGCRARIFLKIVEDGTEFSIVDDGRLQQSFFVGEEVKLGLSLLWKAEEIGGRDSLWLANFVKYFNTSAIITNIEIEELDCCWIGKASSPNADYNPFDFPDAPDKIITYENLQDVQYLVGENCHHITRKSLWKYVSTAHDVPISREKWIGKWLKIVDWDRWEYPAAEEVKDKENYLNKELVLQIQYVRSVIDVLWANGTRSTVSTSDVIPAHVGSVWSEITKLHSGAVVRDRLDFESKDKYGILLSVDEPMKATVRWITPHAKDDGAGGFTETTSSNVPLYNLVENDEYDFLSRVSDCPLVHSENNIQIGVVTGVKFSTGEVEVKLPSGKLERRLPHELTHYKCDVLYCPKEKRWVSWYDHVIPPSGIVIVGPSAEPDAKEEVCKFDESLSVPIVPRKRLDFTEDVPSDNIFIGEDMIPRVRETQFRRAVEKEVAEMSTEGKFGLPEGIWVEYYLNRGDILSAVVAGPQDTLYEDFLFVFDIFLLEDFPRSEPHINFRSMGVTLFPRHFCKSGAVFLPEATRLTEKDFTFSYIQNLLLEVQDFMMMPLEQIRKIDKEETGIIQYESVDELHKFLLLSVLDYTIAILRNPPKHWNSLISQHFSEALPRIIERYSKGSIQLKRATASVSNEKGDVPKMEEIEVVTIPWNNIYRKCIDARVHVLQDIHESWKGIGVK</sequence>
<name>A0ABP1QPD6_9HEXA</name>
<dbReference type="Gene3D" id="3.10.110.10">
    <property type="entry name" value="Ubiquitin Conjugating Enzyme"/>
    <property type="match status" value="1"/>
</dbReference>
<keyword evidence="6" id="KW-1185">Reference proteome</keyword>
<organism evidence="5 6">
    <name type="scientific">Orchesella dallaii</name>
    <dbReference type="NCBI Taxonomy" id="48710"/>
    <lineage>
        <taxon>Eukaryota</taxon>
        <taxon>Metazoa</taxon>
        <taxon>Ecdysozoa</taxon>
        <taxon>Arthropoda</taxon>
        <taxon>Hexapoda</taxon>
        <taxon>Collembola</taxon>
        <taxon>Entomobryomorpha</taxon>
        <taxon>Entomobryoidea</taxon>
        <taxon>Orchesellidae</taxon>
        <taxon>Orchesellinae</taxon>
        <taxon>Orchesella</taxon>
    </lineage>
</organism>
<keyword evidence="2" id="KW-0833">Ubl conjugation pathway</keyword>
<dbReference type="InterPro" id="IPR000608">
    <property type="entry name" value="UBC"/>
</dbReference>
<gene>
    <name evidence="5" type="ORF">ODALV1_LOCUS12482</name>
</gene>